<dbReference type="Gene3D" id="3.30.1370.110">
    <property type="match status" value="1"/>
</dbReference>
<dbReference type="PANTHER" id="PTHR48466:SF2">
    <property type="entry name" value="OS10G0509000 PROTEIN"/>
    <property type="match status" value="1"/>
</dbReference>
<dbReference type="SMART" id="SM00463">
    <property type="entry name" value="SMR"/>
    <property type="match status" value="1"/>
</dbReference>
<gene>
    <name evidence="10" type="primary">mutS</name>
    <name evidence="7" type="synonym">mutS2</name>
    <name evidence="7" type="synonym">rqcU</name>
    <name evidence="10" type="ORF">BN3087_230014</name>
</gene>
<sequence length="734" mass="83607">MPHSSLYKKLDIEEYIKDFKKFLARDKDIAMIGDTNLHFKFIKELSSLEFKPPKNIPNLNNQLNRLKKQAILSIDEIYSFMQILEYFNYFKTLTLPPLISKWINDIVIPPDISNIITYFTDKGDLNSQKDEELLGIENAIVFNKKAIKESLYNILKSSNLSEFLVDSQIHFINNEETLLVRGGFSNAIKASVVARSSGGFFYILPQSLSDLKAKESALVSQKELIILRYCKEFSQIMSENEKFLSFANKEFDRFDHYQARVFFARTKDYEFVLPQKNNKVILSDFTHPALHDPVPISLSFDKKILLITGVNAGGKTMLLKSILSSVFMSKYLLPFRCNIAKTQIGHFDVIDAIIDDPQSVKNDISTFAGRMVEFSKLFDKKNAIIGIDEIELGTDSDEAASLFRVLLEELAKKDVYFVVTTHHKRLASLLAPNRETGLIAAMFDEEKRVPTYTFLEGSIGKSYAFETALRYGIPKNVVSKVIKLHGEDKERLNELIENQAMLEVKMRQKLEDLEIEKQELDKKEKKLLELEEKLRFDFDSQKTNLEIIYKDALQKAQEAMKQAESKEGRRLLNDANRVLQSTKQEKIKPKESLKIGDRVKYRSHKGTIISLSSDYATIDVDGLKIKVDLTNLKKISDEGNSAKTKKEPKVITTVEKGSASISIKLIGMFGDEAIDKLDRFISDALVHNFSEVQVIHGGGAGILAKLVSEFLKNHPKIKNFYRMPGNLGITIVEL</sequence>
<dbReference type="GO" id="GO:0016887">
    <property type="term" value="F:ATP hydrolysis activity"/>
    <property type="evidence" value="ECO:0007669"/>
    <property type="project" value="InterPro"/>
</dbReference>
<dbReference type="InterPro" id="IPR045076">
    <property type="entry name" value="MutS"/>
</dbReference>
<evidence type="ECO:0000256" key="6">
    <source>
        <dbReference type="ARBA" id="ARBA00023125"/>
    </source>
</evidence>
<dbReference type="SUPFAM" id="SSF52540">
    <property type="entry name" value="P-loop containing nucleoside triphosphate hydrolases"/>
    <property type="match status" value="1"/>
</dbReference>
<comment type="subunit">
    <text evidence="7">Homodimer. Binds to stalled ribosomes, contacting rRNA.</text>
</comment>
<keyword evidence="7" id="KW-0255">Endonuclease</keyword>
<feature type="domain" description="Smr" evidence="9">
    <location>
        <begin position="663"/>
        <end position="734"/>
    </location>
</feature>
<dbReference type="SMART" id="SM00534">
    <property type="entry name" value="MUTSac"/>
    <property type="match status" value="1"/>
</dbReference>
<dbReference type="Pfam" id="PF01713">
    <property type="entry name" value="Smr"/>
    <property type="match status" value="1"/>
</dbReference>
<proteinExistence type="inferred from homology"/>
<comment type="similarity">
    <text evidence="7">Belongs to the DNA mismatch repair MutS family. MutS2 subfamily.</text>
</comment>
<dbReference type="GO" id="GO:0140664">
    <property type="term" value="F:ATP-dependent DNA damage sensor activity"/>
    <property type="evidence" value="ECO:0007669"/>
    <property type="project" value="InterPro"/>
</dbReference>
<evidence type="ECO:0000256" key="3">
    <source>
        <dbReference type="ARBA" id="ARBA00022801"/>
    </source>
</evidence>
<comment type="function">
    <text evidence="7">Acts as a ribosome collision sensor, splitting the ribosome into its 2 subunits. Detects stalled/collided 70S ribosomes which it binds and splits by an ATP-hydrolysis driven conformational change. Acts upstream of the ribosome quality control system (RQC), a ribosome-associated complex that mediates the extraction of incompletely synthesized nascent chains from stalled ribosomes and their subsequent degradation. Probably generates substrates for RQC.</text>
</comment>
<dbReference type="GO" id="GO:0006298">
    <property type="term" value="P:mismatch repair"/>
    <property type="evidence" value="ECO:0007669"/>
    <property type="project" value="InterPro"/>
</dbReference>
<dbReference type="InterPro" id="IPR007696">
    <property type="entry name" value="DNA_mismatch_repair_MutS_core"/>
</dbReference>
<dbReference type="NCBIfam" id="TIGR01069">
    <property type="entry name" value="mutS2"/>
    <property type="match status" value="1"/>
</dbReference>
<dbReference type="InterPro" id="IPR036063">
    <property type="entry name" value="Smr_dom_sf"/>
</dbReference>
<keyword evidence="7" id="KW-0540">Nuclease</keyword>
<evidence type="ECO:0000256" key="7">
    <source>
        <dbReference type="HAMAP-Rule" id="MF_00092"/>
    </source>
</evidence>
<dbReference type="InterPro" id="IPR027417">
    <property type="entry name" value="P-loop_NTPase"/>
</dbReference>
<dbReference type="SMART" id="SM00533">
    <property type="entry name" value="MUTSd"/>
    <property type="match status" value="1"/>
</dbReference>
<protein>
    <recommendedName>
        <fullName evidence="7">Endonuclease MutS2</fullName>
        <ecNumber evidence="7">3.1.-.-</ecNumber>
    </recommendedName>
    <alternativeName>
        <fullName evidence="7">Ribosome-associated protein quality control-upstream factor</fullName>
        <shortName evidence="7">RQC-upstream factor</shortName>
        <shortName evidence="7">RqcU</shortName>
        <ecNumber evidence="7">3.6.4.-</ecNumber>
    </alternativeName>
</protein>
<accession>A0A0S4XLZ6</accession>
<evidence type="ECO:0000256" key="5">
    <source>
        <dbReference type="ARBA" id="ARBA00022884"/>
    </source>
</evidence>
<dbReference type="PIRSF" id="PIRSF005814">
    <property type="entry name" value="MutS_YshD"/>
    <property type="match status" value="1"/>
</dbReference>
<dbReference type="GO" id="GO:0030983">
    <property type="term" value="F:mismatched DNA binding"/>
    <property type="evidence" value="ECO:0007669"/>
    <property type="project" value="InterPro"/>
</dbReference>
<dbReference type="InterPro" id="IPR005747">
    <property type="entry name" value="MutS2"/>
</dbReference>
<feature type="binding site" evidence="7">
    <location>
        <begin position="309"/>
        <end position="316"/>
    </location>
    <ligand>
        <name>ATP</name>
        <dbReference type="ChEBI" id="CHEBI:30616"/>
    </ligand>
</feature>
<dbReference type="HAMAP" id="MF_00092">
    <property type="entry name" value="MutS2"/>
    <property type="match status" value="1"/>
</dbReference>
<keyword evidence="6 7" id="KW-0238">DNA-binding</keyword>
<evidence type="ECO:0000259" key="9">
    <source>
        <dbReference type="PROSITE" id="PS50828"/>
    </source>
</evidence>
<keyword evidence="1 7" id="KW-0699">rRNA-binding</keyword>
<evidence type="ECO:0000256" key="4">
    <source>
        <dbReference type="ARBA" id="ARBA00022840"/>
    </source>
</evidence>
<dbReference type="AlphaFoldDB" id="A0A0S4XLZ6"/>
<evidence type="ECO:0000256" key="1">
    <source>
        <dbReference type="ARBA" id="ARBA00022730"/>
    </source>
</evidence>
<keyword evidence="4 7" id="KW-0067">ATP-binding</keyword>
<evidence type="ECO:0000256" key="8">
    <source>
        <dbReference type="SAM" id="Coils"/>
    </source>
</evidence>
<organism evidence="10">
    <name type="scientific">Sulfurovum sp. enrichment culture clone C5</name>
    <dbReference type="NCBI Taxonomy" id="497650"/>
    <lineage>
        <taxon>Bacteria</taxon>
        <taxon>Pseudomonadati</taxon>
        <taxon>Campylobacterota</taxon>
        <taxon>Epsilonproteobacteria</taxon>
        <taxon>Campylobacterales</taxon>
        <taxon>Sulfurovaceae</taxon>
        <taxon>Sulfurovum</taxon>
        <taxon>environmental samples</taxon>
    </lineage>
</organism>
<dbReference type="InterPro" id="IPR000432">
    <property type="entry name" value="DNA_mismatch_repair_MutS_C"/>
</dbReference>
<dbReference type="GO" id="GO:0019843">
    <property type="term" value="F:rRNA binding"/>
    <property type="evidence" value="ECO:0007669"/>
    <property type="project" value="UniProtKB-UniRule"/>
</dbReference>
<keyword evidence="8" id="KW-0175">Coiled coil</keyword>
<evidence type="ECO:0000313" key="10">
    <source>
        <dbReference type="EMBL" id="CUV65261.1"/>
    </source>
</evidence>
<dbReference type="GO" id="GO:0072344">
    <property type="term" value="P:rescue of stalled ribosome"/>
    <property type="evidence" value="ECO:0007669"/>
    <property type="project" value="UniProtKB-UniRule"/>
</dbReference>
<dbReference type="Pfam" id="PF00488">
    <property type="entry name" value="MutS_V"/>
    <property type="match status" value="1"/>
</dbReference>
<evidence type="ECO:0000256" key="2">
    <source>
        <dbReference type="ARBA" id="ARBA00022741"/>
    </source>
</evidence>
<keyword evidence="3 7" id="KW-0378">Hydrolase</keyword>
<dbReference type="GO" id="GO:0004519">
    <property type="term" value="F:endonuclease activity"/>
    <property type="evidence" value="ECO:0007669"/>
    <property type="project" value="UniProtKB-UniRule"/>
</dbReference>
<dbReference type="GO" id="GO:0043023">
    <property type="term" value="F:ribosomal large subunit binding"/>
    <property type="evidence" value="ECO:0007669"/>
    <property type="project" value="UniProtKB-UniRule"/>
</dbReference>
<keyword evidence="2 7" id="KW-0547">Nucleotide-binding</keyword>
<comment type="function">
    <text evidence="7">Endonuclease that is involved in the suppression of homologous recombination and thus may have a key role in the control of bacterial genetic diversity.</text>
</comment>
<dbReference type="Gene3D" id="3.40.50.300">
    <property type="entry name" value="P-loop containing nucleotide triphosphate hydrolases"/>
    <property type="match status" value="1"/>
</dbReference>
<dbReference type="EC" id="3.1.-.-" evidence="7"/>
<dbReference type="EMBL" id="FAXN01000022">
    <property type="protein sequence ID" value="CUV65261.1"/>
    <property type="molecule type" value="Genomic_DNA"/>
</dbReference>
<reference evidence="10" key="1">
    <citation type="submission" date="2015-11" db="EMBL/GenBank/DDBJ databases">
        <authorList>
            <person name="Zhang Y."/>
            <person name="Guo Z."/>
        </authorList>
    </citation>
    <scope>NUCLEOTIDE SEQUENCE</scope>
    <source>
        <strain evidence="10">BN30871</strain>
    </source>
</reference>
<feature type="coiled-coil region" evidence="8">
    <location>
        <begin position="492"/>
        <end position="569"/>
    </location>
</feature>
<name>A0A0S4XLZ6_9BACT</name>
<dbReference type="PANTHER" id="PTHR48466">
    <property type="entry name" value="OS10G0509000 PROTEIN-RELATED"/>
    <property type="match status" value="1"/>
</dbReference>
<dbReference type="InterPro" id="IPR002625">
    <property type="entry name" value="Smr_dom"/>
</dbReference>
<keyword evidence="5 7" id="KW-0694">RNA-binding</keyword>
<dbReference type="PROSITE" id="PS50828">
    <property type="entry name" value="SMR"/>
    <property type="match status" value="1"/>
</dbReference>
<dbReference type="GO" id="GO:0045910">
    <property type="term" value="P:negative regulation of DNA recombination"/>
    <property type="evidence" value="ECO:0007669"/>
    <property type="project" value="InterPro"/>
</dbReference>
<dbReference type="EC" id="3.6.4.-" evidence="7"/>
<dbReference type="GO" id="GO:0005524">
    <property type="term" value="F:ATP binding"/>
    <property type="evidence" value="ECO:0007669"/>
    <property type="project" value="UniProtKB-UniRule"/>
</dbReference>